<dbReference type="PROSITE" id="PS00409">
    <property type="entry name" value="PROKAR_NTER_METHYL"/>
    <property type="match status" value="1"/>
</dbReference>
<protein>
    <submittedName>
        <fullName evidence="2">Prepilin-type N-terminal cleavage/methylation domain-containing protein</fullName>
    </submittedName>
</protein>
<dbReference type="Proteomes" id="UP001321445">
    <property type="component" value="Chromosome"/>
</dbReference>
<dbReference type="RefSeq" id="WP_286337944.1">
    <property type="nucleotide sequence ID" value="NZ_AP027370.1"/>
</dbReference>
<keyword evidence="3" id="KW-1185">Reference proteome</keyword>
<name>A0ABN6WXF9_9BACT</name>
<evidence type="ECO:0000256" key="1">
    <source>
        <dbReference type="SAM" id="Phobius"/>
    </source>
</evidence>
<keyword evidence="1" id="KW-0812">Transmembrane</keyword>
<sequence>MSKMRSGFTLVELSIVLVIIGLLIGGVLKGKAMIENAKIKRVKSDIDSIVAAVYSYQDKYSYLPGDDRNDRTTDLGATGCTGGNGNGLFDQGAIEYACAWQELVGAGFISGDPTDNDEATNPKRTPFGGRYLFRYRNNYNGKSGNYIYVENIPTDVIKALDEKYDDGQYNAGDIQSPTDYNTQNNAYADIYWFAF</sequence>
<evidence type="ECO:0000313" key="3">
    <source>
        <dbReference type="Proteomes" id="UP001321445"/>
    </source>
</evidence>
<keyword evidence="1" id="KW-1133">Transmembrane helix</keyword>
<feature type="transmembrane region" description="Helical" evidence="1">
    <location>
        <begin position="6"/>
        <end position="28"/>
    </location>
</feature>
<dbReference type="NCBIfam" id="TIGR02532">
    <property type="entry name" value="IV_pilin_GFxxxE"/>
    <property type="match status" value="1"/>
</dbReference>
<dbReference type="Gene3D" id="3.30.700.10">
    <property type="entry name" value="Glycoprotein, Type 4 Pilin"/>
    <property type="match status" value="1"/>
</dbReference>
<evidence type="ECO:0000313" key="2">
    <source>
        <dbReference type="EMBL" id="BDY12767.1"/>
    </source>
</evidence>
<dbReference type="EMBL" id="AP027370">
    <property type="protein sequence ID" value="BDY12767.1"/>
    <property type="molecule type" value="Genomic_DNA"/>
</dbReference>
<accession>A0ABN6WXF9</accession>
<dbReference type="InterPro" id="IPR045584">
    <property type="entry name" value="Pilin-like"/>
</dbReference>
<proteinExistence type="predicted"/>
<dbReference type="Pfam" id="PF07963">
    <property type="entry name" value="N_methyl"/>
    <property type="match status" value="1"/>
</dbReference>
<gene>
    <name evidence="2" type="ORF">HCR_10790</name>
</gene>
<dbReference type="SUPFAM" id="SSF54523">
    <property type="entry name" value="Pili subunits"/>
    <property type="match status" value="1"/>
</dbReference>
<keyword evidence="1" id="KW-0472">Membrane</keyword>
<dbReference type="InterPro" id="IPR012902">
    <property type="entry name" value="N_methyl_site"/>
</dbReference>
<reference evidence="2 3" key="1">
    <citation type="submission" date="2023-03" db="EMBL/GenBank/DDBJ databases">
        <title>Description of Hydrogenimonas sp. ISO32.</title>
        <authorList>
            <person name="Mino S."/>
            <person name="Fukazawa S."/>
            <person name="Sawabe T."/>
        </authorList>
    </citation>
    <scope>NUCLEOTIDE SEQUENCE [LARGE SCALE GENOMIC DNA]</scope>
    <source>
        <strain evidence="2 3">ISO32</strain>
    </source>
</reference>
<organism evidence="2 3">
    <name type="scientific">Hydrogenimonas cancrithermarum</name>
    <dbReference type="NCBI Taxonomy" id="2993563"/>
    <lineage>
        <taxon>Bacteria</taxon>
        <taxon>Pseudomonadati</taxon>
        <taxon>Campylobacterota</taxon>
        <taxon>Epsilonproteobacteria</taxon>
        <taxon>Campylobacterales</taxon>
        <taxon>Hydrogenimonadaceae</taxon>
        <taxon>Hydrogenimonas</taxon>
    </lineage>
</organism>